<comment type="caution">
    <text evidence="2">The sequence shown here is derived from an EMBL/GenBank/DDBJ whole genome shotgun (WGS) entry which is preliminary data.</text>
</comment>
<evidence type="ECO:0000313" key="2">
    <source>
        <dbReference type="EMBL" id="KAJ5180864.1"/>
    </source>
</evidence>
<feature type="region of interest" description="Disordered" evidence="1">
    <location>
        <begin position="171"/>
        <end position="201"/>
    </location>
</feature>
<gene>
    <name evidence="2" type="ORF">N7492_004074</name>
</gene>
<reference evidence="2" key="2">
    <citation type="journal article" date="2023" name="IMA Fungus">
        <title>Comparative genomic study of the Penicillium genus elucidates a diverse pangenome and 15 lateral gene transfer events.</title>
        <authorList>
            <person name="Petersen C."/>
            <person name="Sorensen T."/>
            <person name="Nielsen M.R."/>
            <person name="Sondergaard T.E."/>
            <person name="Sorensen J.L."/>
            <person name="Fitzpatrick D.A."/>
            <person name="Frisvad J.C."/>
            <person name="Nielsen K.L."/>
        </authorList>
    </citation>
    <scope>NUCLEOTIDE SEQUENCE</scope>
    <source>
        <strain evidence="2">IBT 21917</strain>
    </source>
</reference>
<dbReference type="AlphaFoldDB" id="A0A9W9LXI6"/>
<organism evidence="2 3">
    <name type="scientific">Penicillium capsulatum</name>
    <dbReference type="NCBI Taxonomy" id="69766"/>
    <lineage>
        <taxon>Eukaryota</taxon>
        <taxon>Fungi</taxon>
        <taxon>Dikarya</taxon>
        <taxon>Ascomycota</taxon>
        <taxon>Pezizomycotina</taxon>
        <taxon>Eurotiomycetes</taxon>
        <taxon>Eurotiomycetidae</taxon>
        <taxon>Eurotiales</taxon>
        <taxon>Aspergillaceae</taxon>
        <taxon>Penicillium</taxon>
    </lineage>
</organism>
<sequence>MAFTQYHISEDSWNHHFNVVTAGGKHPMYIAVSPNEPAITVYDGTSIDAPVLGLATFRRFSSNCDVRLDADKHWTHLTKKGLMSLSPSFSFDLPFHGEPYHLTWKKTRSLGSYRSSYGNLKLVDDEQKVLAVFSAGPVSGVTGTLEMQADFGDEIDRMTLLTLLAVRERQRRHTTRSAREGRDQVMTMGAATGGASAGGGA</sequence>
<accession>A0A9W9LXI6</accession>
<name>A0A9W9LXI6_9EURO</name>
<dbReference type="OrthoDB" id="3431997at2759"/>
<proteinExistence type="predicted"/>
<protein>
    <submittedName>
        <fullName evidence="2">Uncharacterized protein</fullName>
    </submittedName>
</protein>
<reference evidence="2" key="1">
    <citation type="submission" date="2022-11" db="EMBL/GenBank/DDBJ databases">
        <authorList>
            <person name="Petersen C."/>
        </authorList>
    </citation>
    <scope>NUCLEOTIDE SEQUENCE</scope>
    <source>
        <strain evidence="2">IBT 21917</strain>
    </source>
</reference>
<feature type="compositionally biased region" description="Gly residues" evidence="1">
    <location>
        <begin position="191"/>
        <end position="201"/>
    </location>
</feature>
<dbReference type="Proteomes" id="UP001146351">
    <property type="component" value="Unassembled WGS sequence"/>
</dbReference>
<dbReference type="EMBL" id="JAPQKO010000002">
    <property type="protein sequence ID" value="KAJ5180864.1"/>
    <property type="molecule type" value="Genomic_DNA"/>
</dbReference>
<evidence type="ECO:0000313" key="3">
    <source>
        <dbReference type="Proteomes" id="UP001146351"/>
    </source>
</evidence>
<evidence type="ECO:0000256" key="1">
    <source>
        <dbReference type="SAM" id="MobiDB-lite"/>
    </source>
</evidence>
<keyword evidence="3" id="KW-1185">Reference proteome</keyword>